<dbReference type="InterPro" id="IPR008902">
    <property type="entry name" value="Rhamnosid_concanavalin"/>
</dbReference>
<dbReference type="PANTHER" id="PTHR33307:SF6">
    <property type="entry name" value="ALPHA-RHAMNOSIDASE (EUROFUNG)-RELATED"/>
    <property type="match status" value="1"/>
</dbReference>
<dbReference type="InterPro" id="IPR016007">
    <property type="entry name" value="Alpha_rhamnosid"/>
</dbReference>
<dbReference type="Pfam" id="PF08531">
    <property type="entry name" value="Bac_rhamnosid_N"/>
    <property type="match status" value="1"/>
</dbReference>
<comment type="caution">
    <text evidence="8">The sequence shown here is derived from an EMBL/GenBank/DDBJ whole genome shotgun (WGS) entry which is preliminary data.</text>
</comment>
<evidence type="ECO:0000313" key="8">
    <source>
        <dbReference type="EMBL" id="MFB8777604.1"/>
    </source>
</evidence>
<name>A0ABV5EL81_9ACTN</name>
<sequence length="741" mass="81314">MITCDAERSAAVVFTHFFRLDRDAAQVRSARLRATAHGVYEACVNGRPVSDALLSPGWSAYEWRLPVSEERVDHLLEPENTIEVRLGNGWWRGDLGFTGMRLNYGSELGFIAELEVEYADGHVQRVGTGERWRAHASDTVENNLYDGQRIDARLRGTRQSLPVRRLDVDRSRFVTGVSPAVTRQEVLKPRHISVLPSGGTLVDFGQNLVGWVRMRAHGPAGTEIVLRHAEVLSEGELAVRPLRSAKATDTFVLSGGDDAFEPTLTFHGFRYVEVSGYPGELTADDLEAVVVHSDLRRTGNFSCSSSLVNQLVENSVRSQKGNFLALPTDCPQRDERLGWTGDIAVYAPTACFQFDVADFLHGWLLDLETETRHSGTGAVPAVVPDVLKYAPPPGPGDLPMRGVPTAVWADAAVWVPQALWHAYGDRDRLAAHYPGMVLHLESVVAALSDSGLWDQGFQWGDWLDPDAAPERPSDAKADPGVVATACLVRSAEFAAEAAEVLGHAEDHRRWTELAARTRTAFVAHYVAPDGRIRSDCATVYALAIRFGLLDDRRRSAAGARLAEIVRESGHRVTTGFIGTPYVTWALTQTGHVEDAYRLLLQTECPSWLYPVTMGATTIWERWDSMLPDGTVNSGEMTSFNHYALGAVADWLYQAVAGIRPAEPGYARIRLEPVPGPGLEWARASLETAGGTVECGWERHGDRMHVRAVVPDGMHADVVLPDGSQHVVGGGIHTFVYEEGDR</sequence>
<dbReference type="Gene3D" id="2.60.420.10">
    <property type="entry name" value="Maltose phosphorylase, domain 3"/>
    <property type="match status" value="1"/>
</dbReference>
<evidence type="ECO:0000313" key="9">
    <source>
        <dbReference type="Proteomes" id="UP001585080"/>
    </source>
</evidence>
<evidence type="ECO:0000259" key="6">
    <source>
        <dbReference type="Pfam" id="PF17389"/>
    </source>
</evidence>
<organism evidence="8 9">
    <name type="scientific">Streptomyces broussonetiae</name>
    <dbReference type="NCBI Taxonomy" id="2686304"/>
    <lineage>
        <taxon>Bacteria</taxon>
        <taxon>Bacillati</taxon>
        <taxon>Actinomycetota</taxon>
        <taxon>Actinomycetes</taxon>
        <taxon>Kitasatosporales</taxon>
        <taxon>Streptomycetaceae</taxon>
        <taxon>Streptomyces</taxon>
    </lineage>
</organism>
<evidence type="ECO:0000259" key="5">
    <source>
        <dbReference type="Pfam" id="PF08531"/>
    </source>
</evidence>
<dbReference type="InterPro" id="IPR012341">
    <property type="entry name" value="6hp_glycosidase-like_sf"/>
</dbReference>
<feature type="domain" description="Alpha-L-rhamnosidase concanavalin-like" evidence="4">
    <location>
        <begin position="196"/>
        <end position="292"/>
    </location>
</feature>
<evidence type="ECO:0000256" key="2">
    <source>
        <dbReference type="ARBA" id="ARBA00012652"/>
    </source>
</evidence>
<dbReference type="RefSeq" id="WP_376736053.1">
    <property type="nucleotide sequence ID" value="NZ_JAYMRP010000048.1"/>
</dbReference>
<dbReference type="SUPFAM" id="SSF48208">
    <property type="entry name" value="Six-hairpin glycosidases"/>
    <property type="match status" value="1"/>
</dbReference>
<comment type="catalytic activity">
    <reaction evidence="1">
        <text>Hydrolysis of terminal non-reducing alpha-L-rhamnose residues in alpha-L-rhamnosides.</text>
        <dbReference type="EC" id="3.2.1.40"/>
    </reaction>
</comment>
<dbReference type="EC" id="3.2.1.40" evidence="2"/>
<feature type="domain" description="Alpha-L-rhamnosidase six-hairpin glycosidase" evidence="6">
    <location>
        <begin position="296"/>
        <end position="655"/>
    </location>
</feature>
<dbReference type="Gene3D" id="1.50.10.10">
    <property type="match status" value="1"/>
</dbReference>
<gene>
    <name evidence="8" type="ORF">VSS16_33645</name>
</gene>
<dbReference type="InterPro" id="IPR013737">
    <property type="entry name" value="Bac_rhamnosid_N"/>
</dbReference>
<dbReference type="PANTHER" id="PTHR33307">
    <property type="entry name" value="ALPHA-RHAMNOSIDASE (EUROFUNG)"/>
    <property type="match status" value="1"/>
</dbReference>
<evidence type="ECO:0000256" key="1">
    <source>
        <dbReference type="ARBA" id="ARBA00001445"/>
    </source>
</evidence>
<dbReference type="EMBL" id="JAYMRP010000048">
    <property type="protein sequence ID" value="MFB8777604.1"/>
    <property type="molecule type" value="Genomic_DNA"/>
</dbReference>
<dbReference type="Proteomes" id="UP001585080">
    <property type="component" value="Unassembled WGS sequence"/>
</dbReference>
<dbReference type="Pfam" id="PF17389">
    <property type="entry name" value="Bac_rhamnosid6H"/>
    <property type="match status" value="1"/>
</dbReference>
<proteinExistence type="predicted"/>
<keyword evidence="3 8" id="KW-0378">Hydrolase</keyword>
<dbReference type="Pfam" id="PF05592">
    <property type="entry name" value="Bac_rhamnosid"/>
    <property type="match status" value="1"/>
</dbReference>
<dbReference type="InterPro" id="IPR035398">
    <property type="entry name" value="Bac_rhamnosid_C"/>
</dbReference>
<feature type="domain" description="Bacterial alpha-L-rhamnosidase N-terminal" evidence="5">
    <location>
        <begin position="26"/>
        <end position="156"/>
    </location>
</feature>
<dbReference type="Pfam" id="PF17390">
    <property type="entry name" value="Bac_rhamnosid_C"/>
    <property type="match status" value="1"/>
</dbReference>
<keyword evidence="9" id="KW-1185">Reference proteome</keyword>
<accession>A0ABV5EL81</accession>
<dbReference type="InterPro" id="IPR035396">
    <property type="entry name" value="Bac_rhamnosid6H"/>
</dbReference>
<dbReference type="GO" id="GO:0016787">
    <property type="term" value="F:hydrolase activity"/>
    <property type="evidence" value="ECO:0007669"/>
    <property type="project" value="UniProtKB-KW"/>
</dbReference>
<dbReference type="Gene3D" id="2.60.120.260">
    <property type="entry name" value="Galactose-binding domain-like"/>
    <property type="match status" value="2"/>
</dbReference>
<reference evidence="8 9" key="1">
    <citation type="submission" date="2024-01" db="EMBL/GenBank/DDBJ databases">
        <title>Genome mining of biosynthetic gene clusters to explore secondary metabolites of Streptomyces sp.</title>
        <authorList>
            <person name="Baig A."/>
            <person name="Ajitkumar Shintre N."/>
            <person name="Kumar H."/>
            <person name="Anbarasu A."/>
            <person name="Ramaiah S."/>
        </authorList>
    </citation>
    <scope>NUCLEOTIDE SEQUENCE [LARGE SCALE GENOMIC DNA]</scope>
    <source>
        <strain evidence="8 9">A57</strain>
    </source>
</reference>
<feature type="domain" description="Alpha-L-rhamnosidase C-terminal" evidence="7">
    <location>
        <begin position="657"/>
        <end position="727"/>
    </location>
</feature>
<dbReference type="InterPro" id="IPR008928">
    <property type="entry name" value="6-hairpin_glycosidase_sf"/>
</dbReference>
<evidence type="ECO:0000256" key="3">
    <source>
        <dbReference type="ARBA" id="ARBA00022801"/>
    </source>
</evidence>
<protein>
    <recommendedName>
        <fullName evidence="2">alpha-L-rhamnosidase</fullName>
        <ecNumber evidence="2">3.2.1.40</ecNumber>
    </recommendedName>
</protein>
<evidence type="ECO:0000259" key="7">
    <source>
        <dbReference type="Pfam" id="PF17390"/>
    </source>
</evidence>
<evidence type="ECO:0000259" key="4">
    <source>
        <dbReference type="Pfam" id="PF05592"/>
    </source>
</evidence>